<accession>A0A5P2WAI0</accession>
<dbReference type="KEGG" id="snq:CP978_24675"/>
<gene>
    <name evidence="1" type="ORF">CP978_24675</name>
</gene>
<evidence type="ECO:0000313" key="2">
    <source>
        <dbReference type="Proteomes" id="UP000325763"/>
    </source>
</evidence>
<reference evidence="1 2" key="1">
    <citation type="submission" date="2017-09" db="EMBL/GenBank/DDBJ databases">
        <title>Streptomyces genome completion.</title>
        <authorList>
            <person name="Lee N."/>
            <person name="Cho B.-K."/>
        </authorList>
    </citation>
    <scope>NUCLEOTIDE SEQUENCE [LARGE SCALE GENOMIC DNA]</scope>
    <source>
        <strain evidence="1 2">ATCC 14899</strain>
    </source>
</reference>
<proteinExistence type="predicted"/>
<evidence type="ECO:0008006" key="3">
    <source>
        <dbReference type="Google" id="ProtNLM"/>
    </source>
</evidence>
<name>A0A5P2WAI0_9ACTN</name>
<protein>
    <recommendedName>
        <fullName evidence="3">DUF3558 domain-containing protein</fullName>
    </recommendedName>
</protein>
<dbReference type="PROSITE" id="PS51257">
    <property type="entry name" value="PROKAR_LIPOPROTEIN"/>
    <property type="match status" value="1"/>
</dbReference>
<evidence type="ECO:0000313" key="1">
    <source>
        <dbReference type="EMBL" id="QEV41327.1"/>
    </source>
</evidence>
<dbReference type="EMBL" id="CP023747">
    <property type="protein sequence ID" value="QEV41327.1"/>
    <property type="molecule type" value="Genomic_DNA"/>
</dbReference>
<dbReference type="AlphaFoldDB" id="A0A5P2WAI0"/>
<sequence>MTPGRSHADRFIAMNVRINRPGAALITLSFAAACAGCSGSDRGYSVPTSVCGFPAPESVVGPLLPDGDKVGEVPGGSDSGGTSQGCDVLVDQKRALTVTVSKVKKFYDPMSELESFKFTDRAEMTRLGFDGAGAVGDKSSMVSAKCGVDGAPYVNVDVTVNPDVNSDTSKRRKDLERFARAYTTGVLKNLGCPPPHAE</sequence>
<dbReference type="Proteomes" id="UP000325763">
    <property type="component" value="Chromosome"/>
</dbReference>
<organism evidence="1 2">
    <name type="scientific">Streptomyces nodosus</name>
    <dbReference type="NCBI Taxonomy" id="40318"/>
    <lineage>
        <taxon>Bacteria</taxon>
        <taxon>Bacillati</taxon>
        <taxon>Actinomycetota</taxon>
        <taxon>Actinomycetes</taxon>
        <taxon>Kitasatosporales</taxon>
        <taxon>Streptomycetaceae</taxon>
        <taxon>Streptomyces</taxon>
    </lineage>
</organism>